<keyword evidence="3" id="KW-1185">Reference proteome</keyword>
<dbReference type="AlphaFoldDB" id="A0A9P7E5M7"/>
<protein>
    <submittedName>
        <fullName evidence="2">Uncharacterized protein</fullName>
    </submittedName>
</protein>
<dbReference type="Proteomes" id="UP000807769">
    <property type="component" value="Unassembled WGS sequence"/>
</dbReference>
<reference evidence="2" key="1">
    <citation type="journal article" date="2020" name="New Phytol.">
        <title>Comparative genomics reveals dynamic genome evolution in host specialist ectomycorrhizal fungi.</title>
        <authorList>
            <person name="Lofgren L.A."/>
            <person name="Nguyen N.H."/>
            <person name="Vilgalys R."/>
            <person name="Ruytinx J."/>
            <person name="Liao H.L."/>
            <person name="Branco S."/>
            <person name="Kuo A."/>
            <person name="LaButti K."/>
            <person name="Lipzen A."/>
            <person name="Andreopoulos W."/>
            <person name="Pangilinan J."/>
            <person name="Riley R."/>
            <person name="Hundley H."/>
            <person name="Na H."/>
            <person name="Barry K."/>
            <person name="Grigoriev I.V."/>
            <person name="Stajich J.E."/>
            <person name="Kennedy P.G."/>
        </authorList>
    </citation>
    <scope>NUCLEOTIDE SEQUENCE</scope>
    <source>
        <strain evidence="2">MN1</strain>
    </source>
</reference>
<evidence type="ECO:0000256" key="1">
    <source>
        <dbReference type="SAM" id="Phobius"/>
    </source>
</evidence>
<accession>A0A9P7E5M7</accession>
<feature type="transmembrane region" description="Helical" evidence="1">
    <location>
        <begin position="73"/>
        <end position="93"/>
    </location>
</feature>
<keyword evidence="1" id="KW-0472">Membrane</keyword>
<keyword evidence="1" id="KW-0812">Transmembrane</keyword>
<name>A0A9P7E5M7_9AGAM</name>
<dbReference type="OrthoDB" id="2659717at2759"/>
<dbReference type="RefSeq" id="XP_041190339.1">
    <property type="nucleotide sequence ID" value="XM_041333149.1"/>
</dbReference>
<dbReference type="EMBL" id="JABBWG010000027">
    <property type="protein sequence ID" value="KAG1812057.1"/>
    <property type="molecule type" value="Genomic_DNA"/>
</dbReference>
<keyword evidence="1" id="KW-1133">Transmembrane helix</keyword>
<organism evidence="2 3">
    <name type="scientific">Suillus subaureus</name>
    <dbReference type="NCBI Taxonomy" id="48587"/>
    <lineage>
        <taxon>Eukaryota</taxon>
        <taxon>Fungi</taxon>
        <taxon>Dikarya</taxon>
        <taxon>Basidiomycota</taxon>
        <taxon>Agaricomycotina</taxon>
        <taxon>Agaricomycetes</taxon>
        <taxon>Agaricomycetidae</taxon>
        <taxon>Boletales</taxon>
        <taxon>Suillineae</taxon>
        <taxon>Suillaceae</taxon>
        <taxon>Suillus</taxon>
    </lineage>
</organism>
<dbReference type="GeneID" id="64627166"/>
<evidence type="ECO:0000313" key="2">
    <source>
        <dbReference type="EMBL" id="KAG1812057.1"/>
    </source>
</evidence>
<evidence type="ECO:0000313" key="3">
    <source>
        <dbReference type="Proteomes" id="UP000807769"/>
    </source>
</evidence>
<sequence length="151" mass="17352">MSNEEKKDYIQQRTTVLLDDKNILEYALHSYDPDRGKTLIYSAPAFLDLHEDFWFGCNSPFLNPQSRALVSHISWFMYALMGAAIMCVIHCALEGQLSKIKNVLQFTMEDNSGVTEGICQAMMEYVAKPKLDEYEFLPHMQAHHGKCLQKL</sequence>
<gene>
    <name evidence="2" type="ORF">BJ212DRAFT_1301599</name>
</gene>
<proteinExistence type="predicted"/>
<comment type="caution">
    <text evidence="2">The sequence shown here is derived from an EMBL/GenBank/DDBJ whole genome shotgun (WGS) entry which is preliminary data.</text>
</comment>